<keyword evidence="4" id="KW-1185">Reference proteome</keyword>
<feature type="non-terminal residue" evidence="3">
    <location>
        <position position="1"/>
    </location>
</feature>
<evidence type="ECO:0000256" key="1">
    <source>
        <dbReference type="SAM" id="MobiDB-lite"/>
    </source>
</evidence>
<dbReference type="InterPro" id="IPR002083">
    <property type="entry name" value="MATH/TRAF_dom"/>
</dbReference>
<dbReference type="Pfam" id="PF22486">
    <property type="entry name" value="MATH_2"/>
    <property type="match status" value="1"/>
</dbReference>
<name>A0A5J9SLL5_9POAL</name>
<organism evidence="3 4">
    <name type="scientific">Eragrostis curvula</name>
    <name type="common">weeping love grass</name>
    <dbReference type="NCBI Taxonomy" id="38414"/>
    <lineage>
        <taxon>Eukaryota</taxon>
        <taxon>Viridiplantae</taxon>
        <taxon>Streptophyta</taxon>
        <taxon>Embryophyta</taxon>
        <taxon>Tracheophyta</taxon>
        <taxon>Spermatophyta</taxon>
        <taxon>Magnoliopsida</taxon>
        <taxon>Liliopsida</taxon>
        <taxon>Poales</taxon>
        <taxon>Poaceae</taxon>
        <taxon>PACMAD clade</taxon>
        <taxon>Chloridoideae</taxon>
        <taxon>Eragrostideae</taxon>
        <taxon>Eragrostidinae</taxon>
        <taxon>Eragrostis</taxon>
    </lineage>
</organism>
<sequence>MSSPVPPGGVLSAAASFAGPTLLRSASAVAAKPVKAFQVFRIDGFSWTKTMLPGGERVSSQPFFAGGRRWQVDLYPNGADAYKDTADAVALYLRMVSSSTGRVRVQYKFSLLDLATGDAAYELPAETGTLLPCPGGPYHYTAATAAGPEEARLGYAEFVAWAELERRRESLLQDDCLAVRCDVGVMELEILGLDIEQPQYNNYYPYRGAGAGQIPPPPIVRGPRYYDGRPRSPIRSPYVPPRLPYSGEDHNYGAGDGDTSDRNEGSHRQQQLPDDKEYVRRCLAAKRQRTDRDE</sequence>
<feature type="domain" description="MATH" evidence="2">
    <location>
        <begin position="35"/>
        <end position="183"/>
    </location>
</feature>
<dbReference type="SUPFAM" id="SSF49599">
    <property type="entry name" value="TRAF domain-like"/>
    <property type="match status" value="1"/>
</dbReference>
<dbReference type="OrthoDB" id="662532at2759"/>
<dbReference type="GO" id="GO:0016567">
    <property type="term" value="P:protein ubiquitination"/>
    <property type="evidence" value="ECO:0007669"/>
    <property type="project" value="InterPro"/>
</dbReference>
<reference evidence="3 4" key="1">
    <citation type="journal article" date="2019" name="Sci. Rep.">
        <title>A high-quality genome of Eragrostis curvula grass provides insights into Poaceae evolution and supports new strategies to enhance forage quality.</title>
        <authorList>
            <person name="Carballo J."/>
            <person name="Santos B.A.C.M."/>
            <person name="Zappacosta D."/>
            <person name="Garbus I."/>
            <person name="Selva J.P."/>
            <person name="Gallo C.A."/>
            <person name="Diaz A."/>
            <person name="Albertini E."/>
            <person name="Caccamo M."/>
            <person name="Echenique V."/>
        </authorList>
    </citation>
    <scope>NUCLEOTIDE SEQUENCE [LARGE SCALE GENOMIC DNA]</scope>
    <source>
        <strain evidence="4">cv. Victoria</strain>
        <tissue evidence="3">Leaf</tissue>
    </source>
</reference>
<dbReference type="InterPro" id="IPR008974">
    <property type="entry name" value="TRAF-like"/>
</dbReference>
<dbReference type="EMBL" id="RWGY01000667">
    <property type="protein sequence ID" value="TVT99866.1"/>
    <property type="molecule type" value="Genomic_DNA"/>
</dbReference>
<dbReference type="CDD" id="cd00121">
    <property type="entry name" value="MATH"/>
    <property type="match status" value="1"/>
</dbReference>
<comment type="caution">
    <text evidence="3">The sequence shown here is derived from an EMBL/GenBank/DDBJ whole genome shotgun (WGS) entry which is preliminary data.</text>
</comment>
<feature type="region of interest" description="Disordered" evidence="1">
    <location>
        <begin position="211"/>
        <end position="294"/>
    </location>
</feature>
<feature type="compositionally biased region" description="Basic and acidic residues" evidence="1">
    <location>
        <begin position="259"/>
        <end position="280"/>
    </location>
</feature>
<evidence type="ECO:0000313" key="4">
    <source>
        <dbReference type="Proteomes" id="UP000324897"/>
    </source>
</evidence>
<dbReference type="InterPro" id="IPR045005">
    <property type="entry name" value="BPM1-6"/>
</dbReference>
<dbReference type="PANTHER" id="PTHR26379:SF282">
    <property type="entry name" value="OS04G0433000 PROTEIN"/>
    <property type="match status" value="1"/>
</dbReference>
<gene>
    <name evidence="3" type="ORF">EJB05_54737</name>
</gene>
<accession>A0A5J9SLL5</accession>
<dbReference type="Gramene" id="TVT99866">
    <property type="protein sequence ID" value="TVT99866"/>
    <property type="gene ID" value="EJB05_54737"/>
</dbReference>
<proteinExistence type="predicted"/>
<dbReference type="AlphaFoldDB" id="A0A5J9SLL5"/>
<dbReference type="PANTHER" id="PTHR26379">
    <property type="entry name" value="BTB/POZ AND MATH DOMAIN-CONTAINING PROTEIN 1"/>
    <property type="match status" value="1"/>
</dbReference>
<protein>
    <recommendedName>
        <fullName evidence="2">MATH domain-containing protein</fullName>
    </recommendedName>
</protein>
<evidence type="ECO:0000259" key="2">
    <source>
        <dbReference type="PROSITE" id="PS50144"/>
    </source>
</evidence>
<dbReference type="Proteomes" id="UP000324897">
    <property type="component" value="Unassembled WGS sequence"/>
</dbReference>
<dbReference type="PROSITE" id="PS50144">
    <property type="entry name" value="MATH"/>
    <property type="match status" value="1"/>
</dbReference>
<dbReference type="Gene3D" id="2.60.210.10">
    <property type="entry name" value="Apoptosis, Tumor Necrosis Factor Receptor Associated Protein 2, Chain A"/>
    <property type="match status" value="1"/>
</dbReference>
<evidence type="ECO:0000313" key="3">
    <source>
        <dbReference type="EMBL" id="TVT99866.1"/>
    </source>
</evidence>